<evidence type="ECO:0000256" key="2">
    <source>
        <dbReference type="ARBA" id="ARBA00022448"/>
    </source>
</evidence>
<dbReference type="GO" id="GO:0005524">
    <property type="term" value="F:ATP binding"/>
    <property type="evidence" value="ECO:0007669"/>
    <property type="project" value="UniProtKB-KW"/>
</dbReference>
<evidence type="ECO:0000256" key="1">
    <source>
        <dbReference type="ARBA" id="ARBA00005417"/>
    </source>
</evidence>
<dbReference type="InterPro" id="IPR003593">
    <property type="entry name" value="AAA+_ATPase"/>
</dbReference>
<dbReference type="GO" id="GO:0016020">
    <property type="term" value="C:membrane"/>
    <property type="evidence" value="ECO:0007669"/>
    <property type="project" value="InterPro"/>
</dbReference>
<evidence type="ECO:0000313" key="6">
    <source>
        <dbReference type="EMBL" id="GAK54091.1"/>
    </source>
</evidence>
<dbReference type="Proteomes" id="UP000030700">
    <property type="component" value="Unassembled WGS sequence"/>
</dbReference>
<evidence type="ECO:0000259" key="5">
    <source>
        <dbReference type="PROSITE" id="PS50893"/>
    </source>
</evidence>
<proteinExistence type="inferred from homology"/>
<name>A0A081BRR0_9BACT</name>
<dbReference type="Pfam" id="PF14524">
    <property type="entry name" value="Wzt_C"/>
    <property type="match status" value="1"/>
</dbReference>
<dbReference type="SUPFAM" id="SSF52540">
    <property type="entry name" value="P-loop containing nucleoside triphosphate hydrolases"/>
    <property type="match status" value="1"/>
</dbReference>
<dbReference type="Gene3D" id="2.70.50.60">
    <property type="entry name" value="abc- transporter (atp binding component) like domain"/>
    <property type="match status" value="1"/>
</dbReference>
<dbReference type="AlphaFoldDB" id="A0A081BRR0"/>
<dbReference type="CDD" id="cd10147">
    <property type="entry name" value="Wzt_C-like"/>
    <property type="match status" value="1"/>
</dbReference>
<accession>A0A081BRR0</accession>
<dbReference type="EMBL" id="DF820460">
    <property type="protein sequence ID" value="GAK54091.1"/>
    <property type="molecule type" value="Genomic_DNA"/>
</dbReference>
<feature type="domain" description="ABC transporter" evidence="5">
    <location>
        <begin position="21"/>
        <end position="245"/>
    </location>
</feature>
<dbReference type="CDD" id="cd03220">
    <property type="entry name" value="ABC_KpsT_Wzt"/>
    <property type="match status" value="1"/>
</dbReference>
<sequence length="439" mass="49515">MTAITVEHLSKVYHLYDSPTARLKEALHPLRKKYHHDFYALNDVSFSVEKGEVLGIIGKNGCGKSTLLKILAGVLTPTSGTVSVNGNVSALLELGSGFNPEFTGLENVYFSSAIMGYSREQVEKNLDAILSFADIGEFIHQPVKTYSSGMYVRLAFAVAINIDPEILIVDEALSVGDAAFQTKCITKMRKIMETGCTVLFVSHSTDSLKSFCHKCLYLKKGKIWSFGETKTITGEYLSDIRAELLDERDKLSTNTPLLLPKTTGDTPVEPTTFLDDPTFDERVKLFRQGTGSVRICGVEMLDDEGNAIVDADFNQEIYIRIHIKFFETCNVGINYHIRDSKNIEILGSGTVREEKGLIEGSRGDCYTIEFMTRLPLIEDTYNLLIVIYSPKVLNRTSLYYDWAENAYIFRVNEDMRSKLWNKVYIENTCRIFKQPQILR</sequence>
<organism evidence="6">
    <name type="scientific">Candidatus Moduliflexus flocculans</name>
    <dbReference type="NCBI Taxonomy" id="1499966"/>
    <lineage>
        <taxon>Bacteria</taxon>
        <taxon>Candidatus Moduliflexota</taxon>
        <taxon>Candidatus Moduliflexia</taxon>
        <taxon>Candidatus Moduliflexales</taxon>
        <taxon>Candidatus Moduliflexaceae</taxon>
    </lineage>
</organism>
<keyword evidence="7" id="KW-1185">Reference proteome</keyword>
<dbReference type="InterPro" id="IPR027417">
    <property type="entry name" value="P-loop_NTPase"/>
</dbReference>
<dbReference type="InterPro" id="IPR050683">
    <property type="entry name" value="Bact_Polysacc_Export_ATP-bd"/>
</dbReference>
<dbReference type="PROSITE" id="PS50893">
    <property type="entry name" value="ABC_TRANSPORTER_2"/>
    <property type="match status" value="1"/>
</dbReference>
<keyword evidence="3" id="KW-0547">Nucleotide-binding</keyword>
<reference evidence="6" key="1">
    <citation type="journal article" date="2015" name="PeerJ">
        <title>First genomic representation of candidate bacterial phylum KSB3 points to enhanced environmental sensing as a trigger of wastewater bulking.</title>
        <authorList>
            <person name="Sekiguchi Y."/>
            <person name="Ohashi A."/>
            <person name="Parks D.H."/>
            <person name="Yamauchi T."/>
            <person name="Tyson G.W."/>
            <person name="Hugenholtz P."/>
        </authorList>
    </citation>
    <scope>NUCLEOTIDE SEQUENCE [LARGE SCALE GENOMIC DNA]</scope>
</reference>
<dbReference type="GO" id="GO:0016887">
    <property type="term" value="F:ATP hydrolysis activity"/>
    <property type="evidence" value="ECO:0007669"/>
    <property type="project" value="InterPro"/>
</dbReference>
<dbReference type="Gene3D" id="3.40.50.300">
    <property type="entry name" value="P-loop containing nucleotide triphosphate hydrolases"/>
    <property type="match status" value="1"/>
</dbReference>
<dbReference type="Pfam" id="PF00005">
    <property type="entry name" value="ABC_tran"/>
    <property type="match status" value="1"/>
</dbReference>
<protein>
    <submittedName>
        <fullName evidence="6">Lipopolysaccharide transport system ATP-binding protein</fullName>
    </submittedName>
</protein>
<dbReference type="PANTHER" id="PTHR46743">
    <property type="entry name" value="TEICHOIC ACIDS EXPORT ATP-BINDING PROTEIN TAGH"/>
    <property type="match status" value="1"/>
</dbReference>
<evidence type="ECO:0000313" key="7">
    <source>
        <dbReference type="Proteomes" id="UP000030700"/>
    </source>
</evidence>
<dbReference type="SMART" id="SM00382">
    <property type="entry name" value="AAA"/>
    <property type="match status" value="1"/>
</dbReference>
<evidence type="ECO:0000256" key="3">
    <source>
        <dbReference type="ARBA" id="ARBA00022741"/>
    </source>
</evidence>
<keyword evidence="4 6" id="KW-0067">ATP-binding</keyword>
<dbReference type="InterPro" id="IPR015860">
    <property type="entry name" value="ABC_transpr_TagH-like"/>
</dbReference>
<comment type="similarity">
    <text evidence="1">Belongs to the ABC transporter superfamily.</text>
</comment>
<keyword evidence="2" id="KW-0813">Transport</keyword>
<dbReference type="InterPro" id="IPR003439">
    <property type="entry name" value="ABC_transporter-like_ATP-bd"/>
</dbReference>
<dbReference type="InterPro" id="IPR029439">
    <property type="entry name" value="Wzt_C"/>
</dbReference>
<evidence type="ECO:0000256" key="4">
    <source>
        <dbReference type="ARBA" id="ARBA00022840"/>
    </source>
</evidence>
<dbReference type="GO" id="GO:0140359">
    <property type="term" value="F:ABC-type transporter activity"/>
    <property type="evidence" value="ECO:0007669"/>
    <property type="project" value="InterPro"/>
</dbReference>
<dbReference type="HOGENOM" id="CLU_000604_101_1_0"/>
<dbReference type="PANTHER" id="PTHR46743:SF2">
    <property type="entry name" value="TEICHOIC ACIDS EXPORT ATP-BINDING PROTEIN TAGH"/>
    <property type="match status" value="1"/>
</dbReference>
<dbReference type="STRING" id="1499966.U14_05368"/>
<gene>
    <name evidence="6" type="ORF">U14_05368</name>
</gene>